<dbReference type="RefSeq" id="WP_071163445.1">
    <property type="nucleotide sequence ID" value="NZ_CP017812.1"/>
</dbReference>
<dbReference type="InterPro" id="IPR019660">
    <property type="entry name" value="Put_sensory_transdc_reg_YbjN"/>
</dbReference>
<dbReference type="STRING" id="1912795.BK816_00620"/>
<sequence length="139" mass="15715">MSSKLAPLTLERVQQYLDQEELNYEVEEDGVIVFPYGSFIVWMAFVENQLEFASSWQGIFPSSERKTAETFIEKWNADNSTDQISLQADPEGDGLLVCTNGALSAEAVSDEVLDQFFAEQMTLAIRLCQQLDQDFPQFA</sequence>
<reference evidence="1 2" key="1">
    <citation type="submission" date="2016-10" db="EMBL/GenBank/DDBJ databases">
        <title>Actinomyces aegypiusis sp. nov., isolated from the Aegypius monachus in Qinghai Tibet Plateau China.</title>
        <authorList>
            <person name="Wang Y."/>
        </authorList>
    </citation>
    <scope>NUCLEOTIDE SEQUENCE [LARGE SCALE GENOMIC DNA]</scope>
    <source>
        <strain evidence="1 2">VUL4_3</strain>
    </source>
</reference>
<evidence type="ECO:0000313" key="2">
    <source>
        <dbReference type="Proteomes" id="UP000176288"/>
    </source>
</evidence>
<evidence type="ECO:0008006" key="3">
    <source>
        <dbReference type="Google" id="ProtNLM"/>
    </source>
</evidence>
<name>A0A1D9MIF6_9ACTO</name>
<keyword evidence="2" id="KW-1185">Reference proteome</keyword>
<organism evidence="1 2">
    <name type="scientific">Boudabousia tangfeifanii</name>
    <dbReference type="NCBI Taxonomy" id="1912795"/>
    <lineage>
        <taxon>Bacteria</taxon>
        <taxon>Bacillati</taxon>
        <taxon>Actinomycetota</taxon>
        <taxon>Actinomycetes</taxon>
        <taxon>Actinomycetales</taxon>
        <taxon>Actinomycetaceae</taxon>
        <taxon>Boudabousia</taxon>
    </lineage>
</organism>
<accession>A0A1D9MIF6</accession>
<gene>
    <name evidence="1" type="ORF">BK816_00620</name>
</gene>
<dbReference type="Pfam" id="PF10722">
    <property type="entry name" value="YbjN"/>
    <property type="match status" value="1"/>
</dbReference>
<protein>
    <recommendedName>
        <fullName evidence="3">YbjN domain-containing protein</fullName>
    </recommendedName>
</protein>
<dbReference type="AlphaFoldDB" id="A0A1D9MIF6"/>
<proteinExistence type="predicted"/>
<dbReference type="KEGG" id="avu:BK816_00620"/>
<dbReference type="Proteomes" id="UP000176288">
    <property type="component" value="Chromosome"/>
</dbReference>
<dbReference type="EMBL" id="CP017812">
    <property type="protein sequence ID" value="AOZ71979.1"/>
    <property type="molecule type" value="Genomic_DNA"/>
</dbReference>
<evidence type="ECO:0000313" key="1">
    <source>
        <dbReference type="EMBL" id="AOZ71979.1"/>
    </source>
</evidence>